<proteinExistence type="inferred from homology"/>
<organism evidence="6 7">
    <name type="scientific">Photobacterium toruni</name>
    <dbReference type="NCBI Taxonomy" id="1935446"/>
    <lineage>
        <taxon>Bacteria</taxon>
        <taxon>Pseudomonadati</taxon>
        <taxon>Pseudomonadota</taxon>
        <taxon>Gammaproteobacteria</taxon>
        <taxon>Vibrionales</taxon>
        <taxon>Vibrionaceae</taxon>
        <taxon>Photobacterium</taxon>
    </lineage>
</organism>
<comment type="similarity">
    <text evidence="2">Belongs to the NifW family.</text>
</comment>
<dbReference type="EMBL" id="FUWP01000003">
    <property type="protein sequence ID" value="SKA00759.1"/>
    <property type="molecule type" value="Genomic_DNA"/>
</dbReference>
<accession>A0A1T4QAJ2</accession>
<comment type="function">
    <text evidence="1">May protect the nitrogenase Fe-Mo protein from oxidative damage.</text>
</comment>
<dbReference type="GO" id="GO:0009399">
    <property type="term" value="P:nitrogen fixation"/>
    <property type="evidence" value="ECO:0007669"/>
    <property type="project" value="InterPro"/>
</dbReference>
<sequence>MLSSTQHNNKDDSMHQPDILATIRSFTAIEQALDYFDIGYDSQFININRIQLIKRFNGYLIIEKPNDWFAARRALKNAYCRVQRSQLDKTTSRACRGCTSCQRR</sequence>
<evidence type="ECO:0000313" key="7">
    <source>
        <dbReference type="Proteomes" id="UP000191116"/>
    </source>
</evidence>
<dbReference type="AlphaFoldDB" id="A0A1T4QAJ2"/>
<reference evidence="6 7" key="1">
    <citation type="submission" date="2017-02" db="EMBL/GenBank/DDBJ databases">
        <authorList>
            <person name="Peterson S.W."/>
        </authorList>
    </citation>
    <scope>NUCLEOTIDE SEQUENCE [LARGE SCALE GENOMIC DNA]</scope>
    <source>
        <strain evidence="6 7">CECT 9189</strain>
    </source>
</reference>
<protein>
    <recommendedName>
        <fullName evidence="4">Nitrogenase-stabilizing/protective protein NifW</fullName>
    </recommendedName>
</protein>
<dbReference type="Pfam" id="PF03206">
    <property type="entry name" value="NifW"/>
    <property type="match status" value="1"/>
</dbReference>
<evidence type="ECO:0000256" key="2">
    <source>
        <dbReference type="ARBA" id="ARBA00008351"/>
    </source>
</evidence>
<keyword evidence="5" id="KW-0535">Nitrogen fixation</keyword>
<evidence type="ECO:0000256" key="5">
    <source>
        <dbReference type="ARBA" id="ARBA00023231"/>
    </source>
</evidence>
<evidence type="ECO:0000256" key="3">
    <source>
        <dbReference type="ARBA" id="ARBA00011284"/>
    </source>
</evidence>
<evidence type="ECO:0000256" key="4">
    <source>
        <dbReference type="ARBA" id="ARBA00016274"/>
    </source>
</evidence>
<name>A0A1T4QAJ2_9GAMM</name>
<dbReference type="InterPro" id="IPR004893">
    <property type="entry name" value="NifW"/>
</dbReference>
<gene>
    <name evidence="6" type="ORF">CZ814_00984</name>
</gene>
<comment type="subunit">
    <text evidence="3">Homotrimer; associates with NifD.</text>
</comment>
<evidence type="ECO:0000256" key="1">
    <source>
        <dbReference type="ARBA" id="ARBA00002247"/>
    </source>
</evidence>
<evidence type="ECO:0000313" key="6">
    <source>
        <dbReference type="EMBL" id="SKA00759.1"/>
    </source>
</evidence>
<dbReference type="Proteomes" id="UP000191116">
    <property type="component" value="Unassembled WGS sequence"/>
</dbReference>